<evidence type="ECO:0000256" key="1">
    <source>
        <dbReference type="SAM" id="SignalP"/>
    </source>
</evidence>
<organism evidence="2 3">
    <name type="scientific">Mesorhabditis belari</name>
    <dbReference type="NCBI Taxonomy" id="2138241"/>
    <lineage>
        <taxon>Eukaryota</taxon>
        <taxon>Metazoa</taxon>
        <taxon>Ecdysozoa</taxon>
        <taxon>Nematoda</taxon>
        <taxon>Chromadorea</taxon>
        <taxon>Rhabditida</taxon>
        <taxon>Rhabditina</taxon>
        <taxon>Rhabditomorpha</taxon>
        <taxon>Rhabditoidea</taxon>
        <taxon>Rhabditidae</taxon>
        <taxon>Mesorhabditinae</taxon>
        <taxon>Mesorhabditis</taxon>
    </lineage>
</organism>
<dbReference type="WBParaSite" id="MBELARI_LOCUS17512">
    <property type="protein sequence ID" value="MBELARI_LOCUS17512"/>
    <property type="gene ID" value="MBELARI_LOCUS17512"/>
</dbReference>
<reference evidence="3" key="1">
    <citation type="submission" date="2024-02" db="UniProtKB">
        <authorList>
            <consortium name="WormBaseParasite"/>
        </authorList>
    </citation>
    <scope>IDENTIFICATION</scope>
</reference>
<dbReference type="PANTHER" id="PTHR35573:SF2">
    <property type="entry name" value="MD-2-RELATED LIPID-RECOGNITION DOMAIN-CONTAINING PROTEIN"/>
    <property type="match status" value="1"/>
</dbReference>
<accession>A0AAF3J5I6</accession>
<name>A0AAF3J5I6_9BILA</name>
<evidence type="ECO:0000313" key="2">
    <source>
        <dbReference type="Proteomes" id="UP000887575"/>
    </source>
</evidence>
<keyword evidence="2" id="KW-1185">Reference proteome</keyword>
<sequence>MKTRLLFLIFPLGCVAVFPNFGMIPGFYRQPSQPPPPIPQPQSHSFIDQIKQYNNVEDSLDAGMAQNYLSNAPYMEQETEDCTALPNRTNSMPHVFQCDLDEDDNSLFIIHNAAVTNYTGDTRYPVDFTSPIRIFLDVTSRVNRRFDNLGVDVSLYKRSTGWFGCGWLFIPSFTLLNNGDVCEENQSCPLGRGRQVLELPLDPQKLFTRFFRMFHNDMQAYQLVLRVRDNSRPFNDLFCATIQTRISFDY</sequence>
<proteinExistence type="predicted"/>
<keyword evidence="1" id="KW-0732">Signal</keyword>
<feature type="chain" id="PRO_5042293748" evidence="1">
    <location>
        <begin position="17"/>
        <end position="250"/>
    </location>
</feature>
<protein>
    <submittedName>
        <fullName evidence="3">Uncharacterized protein</fullName>
    </submittedName>
</protein>
<dbReference type="AlphaFoldDB" id="A0AAF3J5I6"/>
<dbReference type="PANTHER" id="PTHR35573">
    <property type="entry name" value="PROTEIN CBG22129"/>
    <property type="match status" value="1"/>
</dbReference>
<feature type="signal peptide" evidence="1">
    <location>
        <begin position="1"/>
        <end position="16"/>
    </location>
</feature>
<dbReference type="Proteomes" id="UP000887575">
    <property type="component" value="Unassembled WGS sequence"/>
</dbReference>
<evidence type="ECO:0000313" key="3">
    <source>
        <dbReference type="WBParaSite" id="MBELARI_LOCUS17512"/>
    </source>
</evidence>